<evidence type="ECO:0000313" key="5">
    <source>
        <dbReference type="Proteomes" id="UP000254330"/>
    </source>
</evidence>
<evidence type="ECO:0000259" key="2">
    <source>
        <dbReference type="PROSITE" id="PS51782"/>
    </source>
</evidence>
<reference evidence="4 6" key="2">
    <citation type="submission" date="2019-03" db="EMBL/GenBank/DDBJ databases">
        <title>Genomic Encyclopedia of Type Strains, Phase IV (KMG-IV): sequencing the most valuable type-strain genomes for metagenomic binning, comparative biology and taxonomic classification.</title>
        <authorList>
            <person name="Goeker M."/>
        </authorList>
    </citation>
    <scope>NUCLEOTIDE SEQUENCE [LARGE SCALE GENOMIC DNA]</scope>
    <source>
        <strain evidence="4 6">DSM 20580</strain>
    </source>
</reference>
<organism evidence="3 5">
    <name type="scientific">Kurthia zopfii</name>
    <dbReference type="NCBI Taxonomy" id="1650"/>
    <lineage>
        <taxon>Bacteria</taxon>
        <taxon>Bacillati</taxon>
        <taxon>Bacillota</taxon>
        <taxon>Bacilli</taxon>
        <taxon>Bacillales</taxon>
        <taxon>Caryophanaceae</taxon>
        <taxon>Kurthia</taxon>
    </lineage>
</organism>
<dbReference type="Pfam" id="PF01476">
    <property type="entry name" value="LysM"/>
    <property type="match status" value="1"/>
</dbReference>
<dbReference type="InterPro" id="IPR018392">
    <property type="entry name" value="LysM"/>
</dbReference>
<dbReference type="SMART" id="SM00257">
    <property type="entry name" value="LysM"/>
    <property type="match status" value="1"/>
</dbReference>
<dbReference type="EMBL" id="SNZG01000011">
    <property type="protein sequence ID" value="TDR39481.1"/>
    <property type="molecule type" value="Genomic_DNA"/>
</dbReference>
<dbReference type="CDD" id="cd00118">
    <property type="entry name" value="LysM"/>
    <property type="match status" value="1"/>
</dbReference>
<dbReference type="RefSeq" id="WP_109349308.1">
    <property type="nucleotide sequence ID" value="NZ_BJUE01000011.1"/>
</dbReference>
<feature type="chain" id="PRO_5032400944" evidence="1">
    <location>
        <begin position="28"/>
        <end position="221"/>
    </location>
</feature>
<protein>
    <submittedName>
        <fullName evidence="4">LysM domain-containing protein</fullName>
    </submittedName>
    <submittedName>
        <fullName evidence="3">LysM domain/BON superfamily protein</fullName>
    </submittedName>
</protein>
<accession>A0A8B4QDE3</accession>
<evidence type="ECO:0000313" key="6">
    <source>
        <dbReference type="Proteomes" id="UP000294641"/>
    </source>
</evidence>
<proteinExistence type="predicted"/>
<dbReference type="Proteomes" id="UP000254330">
    <property type="component" value="Unassembled WGS sequence"/>
</dbReference>
<reference evidence="3 5" key="1">
    <citation type="submission" date="2018-06" db="EMBL/GenBank/DDBJ databases">
        <authorList>
            <consortium name="Pathogen Informatics"/>
            <person name="Doyle S."/>
        </authorList>
    </citation>
    <scope>NUCLEOTIDE SEQUENCE [LARGE SCALE GENOMIC DNA]</scope>
    <source>
        <strain evidence="3 5">NCTC10597</strain>
    </source>
</reference>
<dbReference type="AlphaFoldDB" id="A0A8B4QDE3"/>
<dbReference type="EMBL" id="UGNP01000001">
    <property type="protein sequence ID" value="STX10790.1"/>
    <property type="molecule type" value="Genomic_DNA"/>
</dbReference>
<evidence type="ECO:0000256" key="1">
    <source>
        <dbReference type="SAM" id="SignalP"/>
    </source>
</evidence>
<dbReference type="Proteomes" id="UP000294641">
    <property type="component" value="Unassembled WGS sequence"/>
</dbReference>
<comment type="caution">
    <text evidence="3">The sequence shown here is derived from an EMBL/GenBank/DDBJ whole genome shotgun (WGS) entry which is preliminary data.</text>
</comment>
<evidence type="ECO:0000313" key="4">
    <source>
        <dbReference type="EMBL" id="TDR39481.1"/>
    </source>
</evidence>
<dbReference type="Gene3D" id="3.10.350.10">
    <property type="entry name" value="LysM domain"/>
    <property type="match status" value="1"/>
</dbReference>
<dbReference type="OrthoDB" id="117366at2"/>
<keyword evidence="1" id="KW-0732">Signal</keyword>
<gene>
    <name evidence="4" type="ORF">DFR61_1115</name>
    <name evidence="3" type="ORF">NCTC10597_02568</name>
</gene>
<dbReference type="PROSITE" id="PS51782">
    <property type="entry name" value="LYSM"/>
    <property type="match status" value="1"/>
</dbReference>
<name>A0A8B4QDE3_9BACL</name>
<sequence>MKSIKTVALGTVVAAGLFGAASMTASADTSYTVQPGDTLSKISQKFVGNTSLVSTIVSTNNIANQHLIFAGATITIPSSTVVSTNNVAPVQKQAAPKQYVAPVQKQAAPKQYVAPVQKQAAPKQYVAPVQKQVAQPKIQKTSSYKGNSSSAKAWIANKESGGSYSARSASGKYIGKYQLTDSYLNGDYSPANQEKVADRYVSQRYGSWDNAKKAWLKQGWY</sequence>
<keyword evidence="6" id="KW-1185">Reference proteome</keyword>
<feature type="domain" description="LysM" evidence="2">
    <location>
        <begin position="29"/>
        <end position="76"/>
    </location>
</feature>
<dbReference type="InterPro" id="IPR036779">
    <property type="entry name" value="LysM_dom_sf"/>
</dbReference>
<feature type="signal peptide" evidence="1">
    <location>
        <begin position="1"/>
        <end position="27"/>
    </location>
</feature>
<dbReference type="SUPFAM" id="SSF54106">
    <property type="entry name" value="LysM domain"/>
    <property type="match status" value="1"/>
</dbReference>
<evidence type="ECO:0000313" key="3">
    <source>
        <dbReference type="EMBL" id="STX10790.1"/>
    </source>
</evidence>